<accession>A0A5J5JN40</accession>
<accession>A0A5J6L6Y9</accession>
<dbReference type="RefSeq" id="WP_150919235.1">
    <property type="nucleotide sequence ID" value="NZ_CP044232.1"/>
</dbReference>
<protein>
    <recommendedName>
        <fullName evidence="4">MT0933-like antitoxin protein</fullName>
    </recommendedName>
</protein>
<reference evidence="3" key="1">
    <citation type="submission" date="2019-09" db="EMBL/GenBank/DDBJ databases">
        <title>Mumia zhuanghuii sp. nov. isolated from the intestinal contents of plateau pika (Ochotona curzoniae) in the Qinghai-Tibet plateau of China.</title>
        <authorList>
            <person name="Tian Z."/>
        </authorList>
    </citation>
    <scope>NUCLEOTIDE SEQUENCE [LARGE SCALE GENOMIC DNA]</scope>
    <source>
        <strain evidence="3">L-031</strain>
    </source>
</reference>
<name>A0A5J5JN40_9MICO</name>
<feature type="region of interest" description="Disordered" evidence="1">
    <location>
        <begin position="1"/>
        <end position="83"/>
    </location>
</feature>
<gene>
    <name evidence="2" type="ORF">F6J85_14635</name>
</gene>
<proteinExistence type="predicted"/>
<dbReference type="KEGG" id="mlz:F6J85_14635"/>
<feature type="compositionally biased region" description="Basic and acidic residues" evidence="1">
    <location>
        <begin position="1"/>
        <end position="22"/>
    </location>
</feature>
<feature type="compositionally biased region" description="Basic and acidic residues" evidence="1">
    <location>
        <begin position="29"/>
        <end position="48"/>
    </location>
</feature>
<evidence type="ECO:0008006" key="4">
    <source>
        <dbReference type="Google" id="ProtNLM"/>
    </source>
</evidence>
<keyword evidence="3" id="KW-1185">Reference proteome</keyword>
<organism evidence="2 3">
    <name type="scientific">Microbacterium lushaniae</name>
    <dbReference type="NCBI Taxonomy" id="2614639"/>
    <lineage>
        <taxon>Bacteria</taxon>
        <taxon>Bacillati</taxon>
        <taxon>Actinomycetota</taxon>
        <taxon>Actinomycetes</taxon>
        <taxon>Micrococcales</taxon>
        <taxon>Microbacteriaceae</taxon>
        <taxon>Microbacterium</taxon>
    </lineage>
</organism>
<dbReference type="EMBL" id="CP044232">
    <property type="protein sequence ID" value="QEW04200.1"/>
    <property type="molecule type" value="Genomic_DNA"/>
</dbReference>
<evidence type="ECO:0000313" key="3">
    <source>
        <dbReference type="Proteomes" id="UP000325516"/>
    </source>
</evidence>
<evidence type="ECO:0000256" key="1">
    <source>
        <dbReference type="SAM" id="MobiDB-lite"/>
    </source>
</evidence>
<sequence>MGFMDDAKRAAEEAARKAKDAWEDMTDKDDDHPDKHGTAGSGTKKEPVSGDNSQPAADARIADAESGNPQHQNEMGEQLRRDP</sequence>
<dbReference type="AlphaFoldDB" id="A0A5J5JN40"/>
<evidence type="ECO:0000313" key="2">
    <source>
        <dbReference type="EMBL" id="QEW04200.1"/>
    </source>
</evidence>
<dbReference type="Proteomes" id="UP000325516">
    <property type="component" value="Chromosome"/>
</dbReference>